<comment type="caution">
    <text evidence="2">The sequence shown here is derived from an EMBL/GenBank/DDBJ whole genome shotgun (WGS) entry which is preliminary data.</text>
</comment>
<reference evidence="2 3" key="1">
    <citation type="journal article" date="2023" name="Int. J. Mol. Sci.">
        <title>De Novo Assembly and Annotation of 11 Diverse Shrub Willow (Salix) Genomes Reveals Novel Gene Organization in Sex-Linked Regions.</title>
        <authorList>
            <person name="Hyden B."/>
            <person name="Feng K."/>
            <person name="Yates T.B."/>
            <person name="Jawdy S."/>
            <person name="Cereghino C."/>
            <person name="Smart L.B."/>
            <person name="Muchero W."/>
        </authorList>
    </citation>
    <scope>NUCLEOTIDE SEQUENCE [LARGE SCALE GENOMIC DNA]</scope>
    <source>
        <tissue evidence="2">Shoot tip</tissue>
    </source>
</reference>
<evidence type="ECO:0000313" key="2">
    <source>
        <dbReference type="EMBL" id="KAJ6408733.1"/>
    </source>
</evidence>
<proteinExistence type="predicted"/>
<gene>
    <name evidence="2" type="ORF">OIU84_008433</name>
</gene>
<protein>
    <submittedName>
        <fullName evidence="2">Uncharacterized protein</fullName>
    </submittedName>
</protein>
<keyword evidence="3" id="KW-1185">Reference proteome</keyword>
<accession>A0AAD6NXL6</accession>
<feature type="compositionally biased region" description="Basic and acidic residues" evidence="1">
    <location>
        <begin position="24"/>
        <end position="36"/>
    </location>
</feature>
<sequence>MAQNNPKIESPLHDPPAALTTTITEKEPTRNSKEHAGNPQEEEQPKREPRPPCPSTQQIDRSPKKRRPAEKEQAFSTPESPAAQRKKLRPPQTRLPRKKNSARPEPKKAYSRCKGA</sequence>
<dbReference type="AlphaFoldDB" id="A0AAD6NXL6"/>
<feature type="region of interest" description="Disordered" evidence="1">
    <location>
        <begin position="1"/>
        <end position="116"/>
    </location>
</feature>
<dbReference type="EMBL" id="JAPFFJ010000015">
    <property type="protein sequence ID" value="KAJ6408733.1"/>
    <property type="molecule type" value="Genomic_DNA"/>
</dbReference>
<evidence type="ECO:0000256" key="1">
    <source>
        <dbReference type="SAM" id="MobiDB-lite"/>
    </source>
</evidence>
<dbReference type="Proteomes" id="UP001162972">
    <property type="component" value="Chromosome 9"/>
</dbReference>
<organism evidence="2 3">
    <name type="scientific">Salix udensis</name>
    <dbReference type="NCBI Taxonomy" id="889485"/>
    <lineage>
        <taxon>Eukaryota</taxon>
        <taxon>Viridiplantae</taxon>
        <taxon>Streptophyta</taxon>
        <taxon>Embryophyta</taxon>
        <taxon>Tracheophyta</taxon>
        <taxon>Spermatophyta</taxon>
        <taxon>Magnoliopsida</taxon>
        <taxon>eudicotyledons</taxon>
        <taxon>Gunneridae</taxon>
        <taxon>Pentapetalae</taxon>
        <taxon>rosids</taxon>
        <taxon>fabids</taxon>
        <taxon>Malpighiales</taxon>
        <taxon>Salicaceae</taxon>
        <taxon>Saliceae</taxon>
        <taxon>Salix</taxon>
    </lineage>
</organism>
<feature type="compositionally biased region" description="Basic residues" evidence="1">
    <location>
        <begin position="84"/>
        <end position="101"/>
    </location>
</feature>
<evidence type="ECO:0000313" key="3">
    <source>
        <dbReference type="Proteomes" id="UP001162972"/>
    </source>
</evidence>
<name>A0AAD6NXL6_9ROSI</name>